<keyword evidence="3" id="KW-1185">Reference proteome</keyword>
<dbReference type="EMBL" id="FNTT01000002">
    <property type="protein sequence ID" value="SEE41174.1"/>
    <property type="molecule type" value="Genomic_DNA"/>
</dbReference>
<evidence type="ECO:0000256" key="1">
    <source>
        <dbReference type="SAM" id="Phobius"/>
    </source>
</evidence>
<accession>A0ABY0Z7R9</accession>
<feature type="transmembrane region" description="Helical" evidence="1">
    <location>
        <begin position="30"/>
        <end position="50"/>
    </location>
</feature>
<reference evidence="2 3" key="1">
    <citation type="submission" date="2016-10" db="EMBL/GenBank/DDBJ databases">
        <authorList>
            <person name="Varghese N."/>
            <person name="Submissions S."/>
        </authorList>
    </citation>
    <scope>NUCLEOTIDE SEQUENCE [LARGE SCALE GENOMIC DNA]</scope>
    <source>
        <strain evidence="2 3">BS3780</strain>
    </source>
</reference>
<comment type="caution">
    <text evidence="2">The sequence shown here is derived from an EMBL/GenBank/DDBJ whole genome shotgun (WGS) entry which is preliminary data.</text>
</comment>
<gene>
    <name evidence="2" type="ORF">SAMN04490188_3739</name>
</gene>
<keyword evidence="1" id="KW-1133">Transmembrane helix</keyword>
<dbReference type="Proteomes" id="UP000183915">
    <property type="component" value="Unassembled WGS sequence"/>
</dbReference>
<proteinExistence type="predicted"/>
<organism evidence="2 3">
    <name type="scientific">Pseudomonas kilonensis</name>
    <dbReference type="NCBI Taxonomy" id="132476"/>
    <lineage>
        <taxon>Bacteria</taxon>
        <taxon>Pseudomonadati</taxon>
        <taxon>Pseudomonadota</taxon>
        <taxon>Gammaproteobacteria</taxon>
        <taxon>Pseudomonadales</taxon>
        <taxon>Pseudomonadaceae</taxon>
        <taxon>Pseudomonas</taxon>
    </lineage>
</organism>
<sequence>MAGACWRKKVPQRGELLQPSLTSLFIDSPTLLYIFCAMPQASLLVLAVTLTTRARLKTQQLAMFSYCTVTDYSATMALNR</sequence>
<evidence type="ECO:0000313" key="2">
    <source>
        <dbReference type="EMBL" id="SEE41174.1"/>
    </source>
</evidence>
<protein>
    <submittedName>
        <fullName evidence="2">Uncharacterized protein</fullName>
    </submittedName>
</protein>
<name>A0ABY0Z7R9_9PSED</name>
<evidence type="ECO:0000313" key="3">
    <source>
        <dbReference type="Proteomes" id="UP000183915"/>
    </source>
</evidence>
<keyword evidence="1" id="KW-0472">Membrane</keyword>
<keyword evidence="1" id="KW-0812">Transmembrane</keyword>